<evidence type="ECO:0000256" key="5">
    <source>
        <dbReference type="SAM" id="MobiDB-lite"/>
    </source>
</evidence>
<dbReference type="Pfam" id="PF04082">
    <property type="entry name" value="Fungal_trans"/>
    <property type="match status" value="1"/>
</dbReference>
<gene>
    <name evidence="7" type="ORF">E3Q02_04197</name>
</gene>
<dbReference type="GO" id="GO:0000981">
    <property type="term" value="F:DNA-binding transcription factor activity, RNA polymerase II-specific"/>
    <property type="evidence" value="ECO:0007669"/>
    <property type="project" value="InterPro"/>
</dbReference>
<dbReference type="InterPro" id="IPR050987">
    <property type="entry name" value="AtrR-like"/>
</dbReference>
<dbReference type="PANTHER" id="PTHR46910">
    <property type="entry name" value="TRANSCRIPTION FACTOR PDR1"/>
    <property type="match status" value="1"/>
</dbReference>
<proteinExistence type="predicted"/>
<dbReference type="SMART" id="SM00906">
    <property type="entry name" value="Fungal_trans"/>
    <property type="match status" value="1"/>
</dbReference>
<dbReference type="InterPro" id="IPR007219">
    <property type="entry name" value="XnlR_reg_dom"/>
</dbReference>
<dbReference type="SUPFAM" id="SSF57701">
    <property type="entry name" value="Zn2/Cys6 DNA-binding domain"/>
    <property type="match status" value="1"/>
</dbReference>
<dbReference type="Pfam" id="PF00172">
    <property type="entry name" value="Zn_clus"/>
    <property type="match status" value="1"/>
</dbReference>
<dbReference type="Gene3D" id="4.10.240.10">
    <property type="entry name" value="Zn(2)-C6 fungal-type DNA-binding domain"/>
    <property type="match status" value="1"/>
</dbReference>
<dbReference type="InterPro" id="IPR001138">
    <property type="entry name" value="Zn2Cys6_DnaBD"/>
</dbReference>
<dbReference type="EMBL" id="SPRW01000078">
    <property type="protein sequence ID" value="TIC60653.1"/>
    <property type="molecule type" value="Genomic_DNA"/>
</dbReference>
<keyword evidence="3" id="KW-0238">DNA-binding</keyword>
<dbReference type="GO" id="GO:0003677">
    <property type="term" value="F:DNA binding"/>
    <property type="evidence" value="ECO:0007669"/>
    <property type="project" value="UniProtKB-KW"/>
</dbReference>
<dbReference type="PROSITE" id="PS50048">
    <property type="entry name" value="ZN2_CY6_FUNGAL_2"/>
    <property type="match status" value="1"/>
</dbReference>
<dbReference type="Proteomes" id="UP000309601">
    <property type="component" value="Unassembled WGS sequence"/>
</dbReference>
<feature type="domain" description="Zn(2)-C6 fungal-type" evidence="6">
    <location>
        <begin position="23"/>
        <end position="55"/>
    </location>
</feature>
<comment type="caution">
    <text evidence="7">The sequence shown here is derived from an EMBL/GenBank/DDBJ whole genome shotgun (WGS) entry which is preliminary data.</text>
</comment>
<sequence length="693" mass="79943">MYESEDSKQSQQKRSQKERTAIACDRCRLKKQRCDGLKRQPNSCTNCKGHEECRYTGVTAKSKHVSRSYLQELHNKLNFYTDFIAVLAPGYDVEAEYRNYLEGDKPSYKRKHEESEDFRDTQSFPSFESSDTDKHSEDTFGSAKVMLKEISKYAGSPITGTDKQRPEYWQNPNFDDLVNSRCPPYIYEDFGGKEVVQSLVDKYFEKVNTTFPILVKPTFTKDIDSRMLERKYACILILVLALGSLYSDDLPNNGCHRFLSGNNYLQIYMRKAPDYSLISPEIEDVQALVRSAQFRASWVVNGQALVTATELELIRPQGMLLNQVRGDEIRHECRKRVMWSIYVLDRALSGAYGRQPLLKDEDIRTDVPRVMECEANKDEHLSINYINATIKLYRLQGQIMQEIYTMRNIIDRDSVPIKKTVASIYSNLNQWLEGLDSSLQYDSECTHNVRYEMMCNLKLMYYNTQIFLYRNFIVNPTESNPSIFNTQCLTICVNCARSILAILNTMEFERCLIQSYVDVTLNLATPKPFNAMIVLIFSVCESKRLGQETHSEMDYITKGIKILERRQIRDIVAGKALDIVKNVLRACQLSICEDIIHTDTPDIFKSGMERSDVISHMDDGSSNDFDAIRWMQFDTNSSETLDDFLNSFSGFAGIDQHDMEFNSPMEEGTVSSPYNQSNQRHRDVISDFLSSIF</sequence>
<keyword evidence="2" id="KW-0479">Metal-binding</keyword>
<dbReference type="GO" id="GO:0006351">
    <property type="term" value="P:DNA-templated transcription"/>
    <property type="evidence" value="ECO:0007669"/>
    <property type="project" value="InterPro"/>
</dbReference>
<evidence type="ECO:0000259" key="6">
    <source>
        <dbReference type="PROSITE" id="PS50048"/>
    </source>
</evidence>
<evidence type="ECO:0000256" key="2">
    <source>
        <dbReference type="ARBA" id="ARBA00022723"/>
    </source>
</evidence>
<dbReference type="CDD" id="cd12148">
    <property type="entry name" value="fungal_TF_MHR"/>
    <property type="match status" value="1"/>
</dbReference>
<dbReference type="PANTHER" id="PTHR46910:SF3">
    <property type="entry name" value="HALOTOLERANCE PROTEIN 9-RELATED"/>
    <property type="match status" value="1"/>
</dbReference>
<name>A0AB38MQI4_9BASI</name>
<organism evidence="7 8">
    <name type="scientific">Wallemia mellicola</name>
    <dbReference type="NCBI Taxonomy" id="1708541"/>
    <lineage>
        <taxon>Eukaryota</taxon>
        <taxon>Fungi</taxon>
        <taxon>Dikarya</taxon>
        <taxon>Basidiomycota</taxon>
        <taxon>Wallemiomycotina</taxon>
        <taxon>Wallemiomycetes</taxon>
        <taxon>Wallemiales</taxon>
        <taxon>Wallemiaceae</taxon>
        <taxon>Wallemia</taxon>
    </lineage>
</organism>
<protein>
    <recommendedName>
        <fullName evidence="6">Zn(2)-C6 fungal-type domain-containing protein</fullName>
    </recommendedName>
</protein>
<feature type="compositionally biased region" description="Basic and acidic residues" evidence="5">
    <location>
        <begin position="108"/>
        <end position="120"/>
    </location>
</feature>
<dbReference type="InterPro" id="IPR036864">
    <property type="entry name" value="Zn2-C6_fun-type_DNA-bd_sf"/>
</dbReference>
<dbReference type="CDD" id="cd00067">
    <property type="entry name" value="GAL4"/>
    <property type="match status" value="1"/>
</dbReference>
<dbReference type="AlphaFoldDB" id="A0AB38MQI4"/>
<comment type="subcellular location">
    <subcellularLocation>
        <location evidence="1">Nucleus</location>
    </subcellularLocation>
</comment>
<evidence type="ECO:0000313" key="7">
    <source>
        <dbReference type="EMBL" id="TIC60653.1"/>
    </source>
</evidence>
<accession>A0AB38MQI4</accession>
<feature type="region of interest" description="Disordered" evidence="5">
    <location>
        <begin position="108"/>
        <end position="137"/>
    </location>
</feature>
<evidence type="ECO:0000256" key="4">
    <source>
        <dbReference type="ARBA" id="ARBA00023242"/>
    </source>
</evidence>
<dbReference type="GO" id="GO:0008270">
    <property type="term" value="F:zinc ion binding"/>
    <property type="evidence" value="ECO:0007669"/>
    <property type="project" value="InterPro"/>
</dbReference>
<evidence type="ECO:0000256" key="3">
    <source>
        <dbReference type="ARBA" id="ARBA00023125"/>
    </source>
</evidence>
<evidence type="ECO:0000313" key="8">
    <source>
        <dbReference type="Proteomes" id="UP000309601"/>
    </source>
</evidence>
<keyword evidence="4" id="KW-0539">Nucleus</keyword>
<evidence type="ECO:0000256" key="1">
    <source>
        <dbReference type="ARBA" id="ARBA00004123"/>
    </source>
</evidence>
<dbReference type="GO" id="GO:0005634">
    <property type="term" value="C:nucleus"/>
    <property type="evidence" value="ECO:0007669"/>
    <property type="project" value="UniProtKB-SubCell"/>
</dbReference>
<reference evidence="7 8" key="1">
    <citation type="submission" date="2019-03" db="EMBL/GenBank/DDBJ databases">
        <title>Sequencing 25 genomes of Wallemia mellicola.</title>
        <authorList>
            <person name="Gostincar C."/>
        </authorList>
    </citation>
    <scope>NUCLEOTIDE SEQUENCE [LARGE SCALE GENOMIC DNA]</scope>
    <source>
        <strain evidence="7 8">EXF-1274</strain>
    </source>
</reference>